<comment type="subcellular location">
    <subcellularLocation>
        <location evidence="1">Nucleus</location>
    </subcellularLocation>
</comment>
<protein>
    <submittedName>
        <fullName evidence="6">Ripply transcriptional repressor 2</fullName>
    </submittedName>
</protein>
<sequence length="98" mass="11508">MFWRPWLYSSRKDGHILSDAYSLCESHQSSQKPAEYNHPVRLFWPKSKSILHMYQEANDLLRNFPVQATISFYNDSESDTENEDNQSEEELDSGFESA</sequence>
<evidence type="ECO:0000256" key="1">
    <source>
        <dbReference type="ARBA" id="ARBA00004123"/>
    </source>
</evidence>
<dbReference type="GO" id="GO:0009880">
    <property type="term" value="P:embryonic pattern specification"/>
    <property type="evidence" value="ECO:0007669"/>
    <property type="project" value="TreeGrafter"/>
</dbReference>
<dbReference type="GO" id="GO:0000122">
    <property type="term" value="P:negative regulation of transcription by RNA polymerase II"/>
    <property type="evidence" value="ECO:0007669"/>
    <property type="project" value="TreeGrafter"/>
</dbReference>
<dbReference type="Proteomes" id="UP000694569">
    <property type="component" value="Unplaced"/>
</dbReference>
<dbReference type="OrthoDB" id="5978888at2759"/>
<evidence type="ECO:0000256" key="4">
    <source>
        <dbReference type="ARBA" id="ARBA00023242"/>
    </source>
</evidence>
<proteinExistence type="inferred from homology"/>
<evidence type="ECO:0000256" key="3">
    <source>
        <dbReference type="ARBA" id="ARBA00022473"/>
    </source>
</evidence>
<feature type="compositionally biased region" description="Acidic residues" evidence="5">
    <location>
        <begin position="76"/>
        <end position="98"/>
    </location>
</feature>
<reference evidence="6" key="2">
    <citation type="submission" date="2025-09" db="UniProtKB">
        <authorList>
            <consortium name="Ensembl"/>
        </authorList>
    </citation>
    <scope>IDENTIFICATION</scope>
</reference>
<feature type="region of interest" description="Disordered" evidence="5">
    <location>
        <begin position="73"/>
        <end position="98"/>
    </location>
</feature>
<dbReference type="Ensembl" id="ENSLLET00000037355.1">
    <property type="protein sequence ID" value="ENSLLEP00000035973.1"/>
    <property type="gene ID" value="ENSLLEG00000022792.1"/>
</dbReference>
<dbReference type="AlphaFoldDB" id="A0A8C5QE96"/>
<comment type="similarity">
    <text evidence="2">Belongs to the ripply family.</text>
</comment>
<evidence type="ECO:0000313" key="6">
    <source>
        <dbReference type="Ensembl" id="ENSLLEP00000035973.1"/>
    </source>
</evidence>
<dbReference type="PANTHER" id="PTHR16770:SF3">
    <property type="entry name" value="PROTEIN RIPPLY2"/>
    <property type="match status" value="1"/>
</dbReference>
<keyword evidence="4" id="KW-0539">Nucleus</keyword>
<dbReference type="Pfam" id="PF14998">
    <property type="entry name" value="Ripply"/>
    <property type="match status" value="1"/>
</dbReference>
<reference evidence="6" key="1">
    <citation type="submission" date="2025-08" db="UniProtKB">
        <authorList>
            <consortium name="Ensembl"/>
        </authorList>
    </citation>
    <scope>IDENTIFICATION</scope>
</reference>
<keyword evidence="7" id="KW-1185">Reference proteome</keyword>
<evidence type="ECO:0000256" key="5">
    <source>
        <dbReference type="SAM" id="MobiDB-lite"/>
    </source>
</evidence>
<dbReference type="GeneTree" id="ENSGT00940000161538"/>
<evidence type="ECO:0000313" key="7">
    <source>
        <dbReference type="Proteomes" id="UP000694569"/>
    </source>
</evidence>
<keyword evidence="3" id="KW-0217">Developmental protein</keyword>
<organism evidence="6 7">
    <name type="scientific">Leptobrachium leishanense</name>
    <name type="common">Leishan spiny toad</name>
    <dbReference type="NCBI Taxonomy" id="445787"/>
    <lineage>
        <taxon>Eukaryota</taxon>
        <taxon>Metazoa</taxon>
        <taxon>Chordata</taxon>
        <taxon>Craniata</taxon>
        <taxon>Vertebrata</taxon>
        <taxon>Euteleostomi</taxon>
        <taxon>Amphibia</taxon>
        <taxon>Batrachia</taxon>
        <taxon>Anura</taxon>
        <taxon>Pelobatoidea</taxon>
        <taxon>Megophryidae</taxon>
        <taxon>Leptobrachium</taxon>
    </lineage>
</organism>
<name>A0A8C5QE96_9ANUR</name>
<dbReference type="InterPro" id="IPR028127">
    <property type="entry name" value="Ripply_fam"/>
</dbReference>
<evidence type="ECO:0000256" key="2">
    <source>
        <dbReference type="ARBA" id="ARBA00006944"/>
    </source>
</evidence>
<dbReference type="PANTHER" id="PTHR16770">
    <property type="entry name" value="PROTEIN RIPPLY-LIKE"/>
    <property type="match status" value="1"/>
</dbReference>
<accession>A0A8C5QE96</accession>
<dbReference type="GO" id="GO:0005634">
    <property type="term" value="C:nucleus"/>
    <property type="evidence" value="ECO:0007669"/>
    <property type="project" value="UniProtKB-SubCell"/>
</dbReference>